<dbReference type="Proteomes" id="UP000194798">
    <property type="component" value="Unassembled WGS sequence"/>
</dbReference>
<dbReference type="RefSeq" id="WP_086488760.1">
    <property type="nucleotide sequence ID" value="NZ_MSLT01000018.1"/>
</dbReference>
<evidence type="ECO:0000259" key="1">
    <source>
        <dbReference type="Pfam" id="PF13676"/>
    </source>
</evidence>
<dbReference type="Pfam" id="PF13676">
    <property type="entry name" value="TIR_2"/>
    <property type="match status" value="1"/>
</dbReference>
<proteinExistence type="predicted"/>
<keyword evidence="4" id="KW-1185">Reference proteome</keyword>
<name>A0A251X7X4_9GAMM</name>
<accession>A0A251X7X4</accession>
<dbReference type="GO" id="GO:0007165">
    <property type="term" value="P:signal transduction"/>
    <property type="evidence" value="ECO:0007669"/>
    <property type="project" value="InterPro"/>
</dbReference>
<dbReference type="AlphaFoldDB" id="A0A251X7X4"/>
<protein>
    <submittedName>
        <fullName evidence="3">Uncharacterized protein</fullName>
    </submittedName>
</protein>
<reference evidence="3 4" key="1">
    <citation type="submission" date="2016-12" db="EMBL/GenBank/DDBJ databases">
        <title>Thioflexothrix psekupsii D3 genome sequencing and assembly.</title>
        <authorList>
            <person name="Fomenkov A."/>
            <person name="Vincze T."/>
            <person name="Grabovich M."/>
            <person name="Anton B.P."/>
            <person name="Dubinina G."/>
            <person name="Orlova M."/>
            <person name="Belousova E."/>
            <person name="Roberts R.J."/>
        </authorList>
    </citation>
    <scope>NUCLEOTIDE SEQUENCE [LARGE SCALE GENOMIC DNA]</scope>
    <source>
        <strain evidence="3">D3</strain>
    </source>
</reference>
<dbReference type="InterPro" id="IPR045435">
    <property type="entry name" value="EAD7"/>
</dbReference>
<feature type="domain" description="TIR" evidence="1">
    <location>
        <begin position="117"/>
        <end position="225"/>
    </location>
</feature>
<evidence type="ECO:0000313" key="4">
    <source>
        <dbReference type="Proteomes" id="UP000194798"/>
    </source>
</evidence>
<dbReference type="InterPro" id="IPR035897">
    <property type="entry name" value="Toll_tir_struct_dom_sf"/>
</dbReference>
<dbReference type="SUPFAM" id="SSF52200">
    <property type="entry name" value="Toll/Interleukin receptor TIR domain"/>
    <property type="match status" value="1"/>
</dbReference>
<feature type="domain" description="Effector-associated" evidence="2">
    <location>
        <begin position="11"/>
        <end position="72"/>
    </location>
</feature>
<dbReference type="Pfam" id="PF19960">
    <property type="entry name" value="EAD7"/>
    <property type="match status" value="1"/>
</dbReference>
<dbReference type="Gene3D" id="3.40.50.10140">
    <property type="entry name" value="Toll/interleukin-1 receptor homology (TIR) domain"/>
    <property type="match status" value="1"/>
</dbReference>
<dbReference type="OrthoDB" id="1426235at2"/>
<dbReference type="EMBL" id="MSLT01000018">
    <property type="protein sequence ID" value="OUD13309.1"/>
    <property type="molecule type" value="Genomic_DNA"/>
</dbReference>
<organism evidence="3 4">
    <name type="scientific">Thioflexithrix psekupsensis</name>
    <dbReference type="NCBI Taxonomy" id="1570016"/>
    <lineage>
        <taxon>Bacteria</taxon>
        <taxon>Pseudomonadati</taxon>
        <taxon>Pseudomonadota</taxon>
        <taxon>Gammaproteobacteria</taxon>
        <taxon>Thiotrichales</taxon>
        <taxon>Thioflexithrix</taxon>
    </lineage>
</organism>
<comment type="caution">
    <text evidence="3">The sequence shown here is derived from an EMBL/GenBank/DDBJ whole genome shotgun (WGS) entry which is preliminary data.</text>
</comment>
<evidence type="ECO:0000259" key="2">
    <source>
        <dbReference type="Pfam" id="PF19960"/>
    </source>
</evidence>
<sequence length="257" mass="29917">MMITLAEQNFLRRFFLQQFDKDEIKGFYFALQIEIDHLEASSREKLMADLLHHLQRQSRLPELLTQAMLLRPNAAAVLRPFLERLDNLPINAETETLPPPTLFNAASADETTSESLIFISYSSRDVAWCQRLQTHLERWLSRNRLSAWDDHTEHSHTYQTMQHAMQRSHVAILLISSHFLSSDFILTEHIPPLFSLQSRGQLRLYPMIIKPCTWQLVEWLQGLEVYPAHQQALSMHSDSQIDTLLVQIASEIIQHLP</sequence>
<gene>
    <name evidence="3" type="ORF">TPSD3_11835</name>
</gene>
<evidence type="ECO:0000313" key="3">
    <source>
        <dbReference type="EMBL" id="OUD13309.1"/>
    </source>
</evidence>
<dbReference type="InterPro" id="IPR000157">
    <property type="entry name" value="TIR_dom"/>
</dbReference>